<reference evidence="1 2" key="1">
    <citation type="journal article" date="2012" name="J. Bacteriol.">
        <title>Twenty-one genome sequences from Pseudomonas species and 19 genome sequences from diverse bacteria isolated from the rhizosphere and endosphere of Populus deltoides.</title>
        <authorList>
            <person name="Brown S.D."/>
            <person name="Utturkar S.M."/>
            <person name="Klingeman D.M."/>
            <person name="Johnson C.M."/>
            <person name="Martin S.L."/>
            <person name="Land M.L."/>
            <person name="Lu T.Y."/>
            <person name="Schadt C.W."/>
            <person name="Doktycz M.J."/>
            <person name="Pelletier D.A."/>
        </authorList>
    </citation>
    <scope>NUCLEOTIDE SEQUENCE [LARGE SCALE GENOMIC DNA]</scope>
    <source>
        <strain evidence="1 2">CF314</strain>
    </source>
</reference>
<organism evidence="1 2">
    <name type="scientific">Chryseobacterium populi</name>
    <dbReference type="NCBI Taxonomy" id="1144316"/>
    <lineage>
        <taxon>Bacteria</taxon>
        <taxon>Pseudomonadati</taxon>
        <taxon>Bacteroidota</taxon>
        <taxon>Flavobacteriia</taxon>
        <taxon>Flavobacteriales</taxon>
        <taxon>Weeksellaceae</taxon>
        <taxon>Chryseobacterium group</taxon>
        <taxon>Chryseobacterium</taxon>
    </lineage>
</organism>
<gene>
    <name evidence="1" type="ORF">PMI13_00674</name>
</gene>
<dbReference type="AlphaFoldDB" id="J2K3P1"/>
<sequence length="245" mass="28106">MTIFNRDAYTAAIAEWNTCLQNYSTIQKLIPPNYIFNLSLDQIGWVKKNNMYSDFCVDMGVYNNQLVMILCPLDANGQKIAVTEYPYSVLSELTSDLCLVETQEYTIVKNAVLSKDLRKVDDSSDMYFPVANMPLMEQDKAVAAIELWRNEGSIWFYRECNEFKGERIFKSFYVPSANLTPPKAGLSRFVCSFGLKFSEIYQRTLVTMIFISFYDNLTNDNGSVSVEVISNTYDWSRPCPPICQL</sequence>
<evidence type="ECO:0000313" key="1">
    <source>
        <dbReference type="EMBL" id="EJL74795.1"/>
    </source>
</evidence>
<name>J2K3P1_9FLAO</name>
<protein>
    <submittedName>
        <fullName evidence="1">Uncharacterized protein</fullName>
    </submittedName>
</protein>
<dbReference type="EMBL" id="AKJY01000012">
    <property type="protein sequence ID" value="EJL74795.1"/>
    <property type="molecule type" value="Genomic_DNA"/>
</dbReference>
<dbReference type="Proteomes" id="UP000007509">
    <property type="component" value="Unassembled WGS sequence"/>
</dbReference>
<evidence type="ECO:0000313" key="2">
    <source>
        <dbReference type="Proteomes" id="UP000007509"/>
    </source>
</evidence>
<comment type="caution">
    <text evidence="1">The sequence shown here is derived from an EMBL/GenBank/DDBJ whole genome shotgun (WGS) entry which is preliminary data.</text>
</comment>
<dbReference type="PATRIC" id="fig|1144316.3.peg.683"/>
<dbReference type="OrthoDB" id="714053at2"/>
<proteinExistence type="predicted"/>
<dbReference type="RefSeq" id="WP_007840679.1">
    <property type="nucleotide sequence ID" value="NZ_AKJY01000012.1"/>
</dbReference>
<accession>J2K3P1</accession>
<keyword evidence="2" id="KW-1185">Reference proteome</keyword>